<keyword evidence="2" id="KW-1133">Transmembrane helix</keyword>
<gene>
    <name evidence="3" type="ORF">C6W88_14310</name>
</gene>
<evidence type="ECO:0000313" key="3">
    <source>
        <dbReference type="EMBL" id="PTL94129.1"/>
    </source>
</evidence>
<protein>
    <submittedName>
        <fullName evidence="3">Acetyltransferase</fullName>
    </submittedName>
</protein>
<organism evidence="3 4">
    <name type="scientific">Halomonas litopenaei</name>
    <dbReference type="NCBI Taxonomy" id="2109328"/>
    <lineage>
        <taxon>Bacteria</taxon>
        <taxon>Pseudomonadati</taxon>
        <taxon>Pseudomonadota</taxon>
        <taxon>Gammaproteobacteria</taxon>
        <taxon>Oceanospirillales</taxon>
        <taxon>Halomonadaceae</taxon>
        <taxon>Halomonas</taxon>
    </lineage>
</organism>
<feature type="region of interest" description="Disordered" evidence="1">
    <location>
        <begin position="1"/>
        <end position="20"/>
    </location>
</feature>
<evidence type="ECO:0000256" key="2">
    <source>
        <dbReference type="SAM" id="Phobius"/>
    </source>
</evidence>
<keyword evidence="2" id="KW-0812">Transmembrane</keyword>
<sequence length="56" mass="6550">MSQIKRSLQQSNLTKHSRGTPNAWHFWFWLGSVFMVVRLSLVVVRCSPLNTALYTR</sequence>
<accession>A0ABX5IUA4</accession>
<comment type="caution">
    <text evidence="3">The sequence shown here is derived from an EMBL/GenBank/DDBJ whole genome shotgun (WGS) entry which is preliminary data.</text>
</comment>
<feature type="compositionally biased region" description="Polar residues" evidence="1">
    <location>
        <begin position="1"/>
        <end position="14"/>
    </location>
</feature>
<evidence type="ECO:0000313" key="4">
    <source>
        <dbReference type="Proteomes" id="UP000241895"/>
    </source>
</evidence>
<evidence type="ECO:0000256" key="1">
    <source>
        <dbReference type="SAM" id="MobiDB-lite"/>
    </source>
</evidence>
<dbReference type="Proteomes" id="UP000241895">
    <property type="component" value="Unassembled WGS sequence"/>
</dbReference>
<name>A0ABX5IUA4_9GAMM</name>
<keyword evidence="2" id="KW-0472">Membrane</keyword>
<keyword evidence="4" id="KW-1185">Reference proteome</keyword>
<dbReference type="EMBL" id="PXNS01000007">
    <property type="protein sequence ID" value="PTL94129.1"/>
    <property type="molecule type" value="Genomic_DNA"/>
</dbReference>
<proteinExistence type="predicted"/>
<feature type="transmembrane region" description="Helical" evidence="2">
    <location>
        <begin position="26"/>
        <end position="46"/>
    </location>
</feature>
<reference evidence="3 4" key="1">
    <citation type="submission" date="2018-03" db="EMBL/GenBank/DDBJ databases">
        <authorList>
            <person name="Zhou J."/>
            <person name="Li X."/>
            <person name="Xue M."/>
            <person name="Yin J."/>
        </authorList>
    </citation>
    <scope>NUCLEOTIDE SEQUENCE [LARGE SCALE GENOMIC DNA]</scope>
    <source>
        <strain evidence="3 4">SYSU ZJ2214</strain>
    </source>
</reference>